<evidence type="ECO:0000256" key="3">
    <source>
        <dbReference type="ARBA" id="ARBA00022741"/>
    </source>
</evidence>
<dbReference type="InterPro" id="IPR027417">
    <property type="entry name" value="P-loop_NTPase"/>
</dbReference>
<dbReference type="PANTHER" id="PTHR43394">
    <property type="entry name" value="ATP-DEPENDENT PERMEASE MDL1, MITOCHONDRIAL"/>
    <property type="match status" value="1"/>
</dbReference>
<dbReference type="GO" id="GO:0005524">
    <property type="term" value="F:ATP binding"/>
    <property type="evidence" value="ECO:0007669"/>
    <property type="project" value="UniProtKB-KW"/>
</dbReference>
<dbReference type="PROSITE" id="PS50929">
    <property type="entry name" value="ABC_TM1F"/>
    <property type="match status" value="1"/>
</dbReference>
<evidence type="ECO:0000256" key="4">
    <source>
        <dbReference type="ARBA" id="ARBA00022840"/>
    </source>
</evidence>
<sequence>MAQRGSLDDTTRDMKGSLLRLAQLFRPERLRIIGVVILTLVGTLAMLLTPKLLGDATNIVVDGVSHDGVNFTALAHLALVIIGLYAMHAVANVTGGALARIAVQNLGSRLRRDAQEKIDRLPLAYVDRQARGDLLSRVTNDIDNIVQTLMQTLGQTIYAIYMVIGVLSMMFYLSWTLALWSLFVVPIGMVVVARILKRSKPAFREQWKRTGDVSTIVEQTFTGHDVVLAYGMESDINESFDRANEKLFRAGFRGFFLSMLAQPIMGLVSNLSFVVIAVVGGFQVLNGTLSIGGIQAFIQYSRQLNNPVAMIASVANMLQSSAASSERLFDFLDTPDIPADSDNQLQPFSGDGTIIFRDVEFGYEPGKTVIKGLNLTIERGSQIAIVGPTGAGKTTLVNLLMRFYDIDSGSIRIDDVDIRDYSRRSLRSRTGMVLQDTWLFDGTIEENIAFGAQGAQHDDVVAAAQATGVDHLIRQLPDGYLTHIDDEDGNLSSGEKQLITIARAYLSDPDILILDEATSSVDTRTEMLVQRAMGELRAGRTSFVIAHRLSTIRDADLILVMVDGNVVEQGNHSELMAAGGAYYDLYQAQFTGSQED</sequence>
<dbReference type="Pfam" id="PF00005">
    <property type="entry name" value="ABC_tran"/>
    <property type="match status" value="1"/>
</dbReference>
<dbReference type="Pfam" id="PF00664">
    <property type="entry name" value="ABC_membrane"/>
    <property type="match status" value="1"/>
</dbReference>
<evidence type="ECO:0000259" key="9">
    <source>
        <dbReference type="PROSITE" id="PS50929"/>
    </source>
</evidence>
<evidence type="ECO:0000256" key="1">
    <source>
        <dbReference type="ARBA" id="ARBA00004651"/>
    </source>
</evidence>
<keyword evidence="11" id="KW-1185">Reference proteome</keyword>
<feature type="domain" description="ABC transmembrane type-1" evidence="9">
    <location>
        <begin position="33"/>
        <end position="320"/>
    </location>
</feature>
<proteinExistence type="predicted"/>
<keyword evidence="2 7" id="KW-0812">Transmembrane</keyword>
<dbReference type="SUPFAM" id="SSF52540">
    <property type="entry name" value="P-loop containing nucleoside triphosphate hydrolases"/>
    <property type="match status" value="1"/>
</dbReference>
<dbReference type="PROSITE" id="PS50893">
    <property type="entry name" value="ABC_TRANSPORTER_2"/>
    <property type="match status" value="1"/>
</dbReference>
<evidence type="ECO:0000259" key="8">
    <source>
        <dbReference type="PROSITE" id="PS50893"/>
    </source>
</evidence>
<dbReference type="RefSeq" id="WP_252673923.1">
    <property type="nucleotide sequence ID" value="NZ_CP099547.1"/>
</dbReference>
<keyword evidence="5 7" id="KW-1133">Transmembrane helix</keyword>
<name>A0ABY5AIQ5_9ACTO</name>
<evidence type="ECO:0000256" key="7">
    <source>
        <dbReference type="SAM" id="Phobius"/>
    </source>
</evidence>
<protein>
    <submittedName>
        <fullName evidence="10">ABC transporter ATP-binding protein/permease</fullName>
    </submittedName>
</protein>
<dbReference type="PROSITE" id="PS00211">
    <property type="entry name" value="ABC_TRANSPORTER_1"/>
    <property type="match status" value="1"/>
</dbReference>
<feature type="transmembrane region" description="Helical" evidence="7">
    <location>
        <begin position="156"/>
        <end position="173"/>
    </location>
</feature>
<dbReference type="EMBL" id="CP099547">
    <property type="protein sequence ID" value="USR80073.1"/>
    <property type="molecule type" value="Genomic_DNA"/>
</dbReference>
<dbReference type="CDD" id="cd03254">
    <property type="entry name" value="ABCC_Glucan_exporter_like"/>
    <property type="match status" value="1"/>
</dbReference>
<dbReference type="InterPro" id="IPR039421">
    <property type="entry name" value="Type_1_exporter"/>
</dbReference>
<organism evidence="10 11">
    <name type="scientific">Arcanobacterium pinnipediorum</name>
    <dbReference type="NCBI Taxonomy" id="1503041"/>
    <lineage>
        <taxon>Bacteria</taxon>
        <taxon>Bacillati</taxon>
        <taxon>Actinomycetota</taxon>
        <taxon>Actinomycetes</taxon>
        <taxon>Actinomycetales</taxon>
        <taxon>Actinomycetaceae</taxon>
        <taxon>Arcanobacterium</taxon>
    </lineage>
</organism>
<dbReference type="SUPFAM" id="SSF90123">
    <property type="entry name" value="ABC transporter transmembrane region"/>
    <property type="match status" value="1"/>
</dbReference>
<feature type="transmembrane region" description="Helical" evidence="7">
    <location>
        <begin position="30"/>
        <end position="53"/>
    </location>
</feature>
<evidence type="ECO:0000313" key="11">
    <source>
        <dbReference type="Proteomes" id="UP001056109"/>
    </source>
</evidence>
<dbReference type="InterPro" id="IPR003439">
    <property type="entry name" value="ABC_transporter-like_ATP-bd"/>
</dbReference>
<keyword evidence="3" id="KW-0547">Nucleotide-binding</keyword>
<keyword evidence="4 10" id="KW-0067">ATP-binding</keyword>
<accession>A0ABY5AIQ5</accession>
<dbReference type="Gene3D" id="1.20.1560.10">
    <property type="entry name" value="ABC transporter type 1, transmembrane domain"/>
    <property type="match status" value="1"/>
</dbReference>
<dbReference type="Proteomes" id="UP001056109">
    <property type="component" value="Chromosome"/>
</dbReference>
<feature type="transmembrane region" description="Helical" evidence="7">
    <location>
        <begin position="73"/>
        <end position="103"/>
    </location>
</feature>
<evidence type="ECO:0000256" key="5">
    <source>
        <dbReference type="ARBA" id="ARBA00022989"/>
    </source>
</evidence>
<dbReference type="Gene3D" id="3.40.50.300">
    <property type="entry name" value="P-loop containing nucleotide triphosphate hydrolases"/>
    <property type="match status" value="1"/>
</dbReference>
<reference evidence="10" key="1">
    <citation type="submission" date="2022-06" db="EMBL/GenBank/DDBJ databases">
        <title>Complete Genome Sequence of Arcanobacterium pinnipediorum strain DSM 28752 isolated from a harbour seal.</title>
        <authorList>
            <person name="Borowiak M."/>
            <person name="Kreitlow A."/>
            <person name="Alssahen M."/>
            <person name="Malorny B."/>
            <person name="Laemmler C."/>
            <person name="Prenger-Berninghoff E."/>
            <person name="Siebert U."/>
            <person name="Ploetz M."/>
            <person name="Abdulmawjood A."/>
        </authorList>
    </citation>
    <scope>NUCLEOTIDE SEQUENCE</scope>
    <source>
        <strain evidence="10">DSM 28752</strain>
    </source>
</reference>
<evidence type="ECO:0000313" key="10">
    <source>
        <dbReference type="EMBL" id="USR80073.1"/>
    </source>
</evidence>
<evidence type="ECO:0000256" key="6">
    <source>
        <dbReference type="ARBA" id="ARBA00023136"/>
    </source>
</evidence>
<dbReference type="InterPro" id="IPR003593">
    <property type="entry name" value="AAA+_ATPase"/>
</dbReference>
<keyword evidence="6 7" id="KW-0472">Membrane</keyword>
<feature type="transmembrane region" description="Helical" evidence="7">
    <location>
        <begin position="179"/>
        <end position="196"/>
    </location>
</feature>
<feature type="transmembrane region" description="Helical" evidence="7">
    <location>
        <begin position="255"/>
        <end position="282"/>
    </location>
</feature>
<dbReference type="SMART" id="SM00382">
    <property type="entry name" value="AAA"/>
    <property type="match status" value="1"/>
</dbReference>
<gene>
    <name evidence="10" type="ORF">NG665_03615</name>
</gene>
<dbReference type="CDD" id="cd18547">
    <property type="entry name" value="ABC_6TM_Tm288_like"/>
    <property type="match status" value="1"/>
</dbReference>
<dbReference type="PANTHER" id="PTHR43394:SF1">
    <property type="entry name" value="ATP-BINDING CASSETTE SUB-FAMILY B MEMBER 10, MITOCHONDRIAL"/>
    <property type="match status" value="1"/>
</dbReference>
<dbReference type="InterPro" id="IPR011527">
    <property type="entry name" value="ABC1_TM_dom"/>
</dbReference>
<comment type="subcellular location">
    <subcellularLocation>
        <location evidence="1">Cell membrane</location>
        <topology evidence="1">Multi-pass membrane protein</topology>
    </subcellularLocation>
</comment>
<dbReference type="InterPro" id="IPR036640">
    <property type="entry name" value="ABC1_TM_sf"/>
</dbReference>
<feature type="domain" description="ABC transporter" evidence="8">
    <location>
        <begin position="354"/>
        <end position="588"/>
    </location>
</feature>
<evidence type="ECO:0000256" key="2">
    <source>
        <dbReference type="ARBA" id="ARBA00022692"/>
    </source>
</evidence>
<dbReference type="InterPro" id="IPR017871">
    <property type="entry name" value="ABC_transporter-like_CS"/>
</dbReference>